<keyword evidence="2" id="KW-1185">Reference proteome</keyword>
<evidence type="ECO:0000313" key="2">
    <source>
        <dbReference type="Proteomes" id="UP000541444"/>
    </source>
</evidence>
<accession>A0A7J7MCU6</accession>
<gene>
    <name evidence="1" type="ORF">GIB67_021375</name>
</gene>
<sequence length="357" mass="40072">MVIKKWSKEVFGINNVVMENLHSEVDGLTAELKSDGTNDEVAYQIKDVTGKLNIIMVNEELLWQQKFRVKWLKAGDRNISFFLAVARIKQDKNVISAAENDQGVVLTNQDNIKDFIVKFYRTKFAFKEIQIDDSLVDLIPKMIQDADNEMLTAIPNDDEIRSVVLGMDPDSSPGLDGISGCFYTKCWEVVGQSVCNPVKFYFVDSVLTKGLNSCFIVLLPKERGKTIHNNVGQASEMMNVLDKRRFVANLIELSFSLLRDGILNNLLEFLTTYVYGGEARLLSTEKGAKIEGKASLLAALDYYVSMQSGIFISASPRNRHSSLAYSASQMMQMIILLITGTNKDGGYFALIEERKLQ</sequence>
<dbReference type="EMBL" id="JACGCM010001615">
    <property type="protein sequence ID" value="KAF6152715.1"/>
    <property type="molecule type" value="Genomic_DNA"/>
</dbReference>
<dbReference type="AlphaFoldDB" id="A0A7J7MCU6"/>
<dbReference type="Proteomes" id="UP000541444">
    <property type="component" value="Unassembled WGS sequence"/>
</dbReference>
<organism evidence="1 2">
    <name type="scientific">Kingdonia uniflora</name>
    <dbReference type="NCBI Taxonomy" id="39325"/>
    <lineage>
        <taxon>Eukaryota</taxon>
        <taxon>Viridiplantae</taxon>
        <taxon>Streptophyta</taxon>
        <taxon>Embryophyta</taxon>
        <taxon>Tracheophyta</taxon>
        <taxon>Spermatophyta</taxon>
        <taxon>Magnoliopsida</taxon>
        <taxon>Ranunculales</taxon>
        <taxon>Circaeasteraceae</taxon>
        <taxon>Kingdonia</taxon>
    </lineage>
</organism>
<evidence type="ECO:0000313" key="1">
    <source>
        <dbReference type="EMBL" id="KAF6152715.1"/>
    </source>
</evidence>
<name>A0A7J7MCU6_9MAGN</name>
<protein>
    <submittedName>
        <fullName evidence="1">Uncharacterized protein</fullName>
    </submittedName>
</protein>
<dbReference type="OrthoDB" id="1938220at2759"/>
<reference evidence="1 2" key="1">
    <citation type="journal article" date="2020" name="IScience">
        <title>Genome Sequencing of the Endangered Kingdonia uniflora (Circaeasteraceae, Ranunculales) Reveals Potential Mechanisms of Evolutionary Specialization.</title>
        <authorList>
            <person name="Sun Y."/>
            <person name="Deng T."/>
            <person name="Zhang A."/>
            <person name="Moore M.J."/>
            <person name="Landis J.B."/>
            <person name="Lin N."/>
            <person name="Zhang H."/>
            <person name="Zhang X."/>
            <person name="Huang J."/>
            <person name="Zhang X."/>
            <person name="Sun H."/>
            <person name="Wang H."/>
        </authorList>
    </citation>
    <scope>NUCLEOTIDE SEQUENCE [LARGE SCALE GENOMIC DNA]</scope>
    <source>
        <strain evidence="1">TB1705</strain>
        <tissue evidence="1">Leaf</tissue>
    </source>
</reference>
<proteinExistence type="predicted"/>
<comment type="caution">
    <text evidence="1">The sequence shown here is derived from an EMBL/GenBank/DDBJ whole genome shotgun (WGS) entry which is preliminary data.</text>
</comment>